<dbReference type="Proteomes" id="UP000046393">
    <property type="component" value="Unplaced"/>
</dbReference>
<sequence>MKLRNVKRVCNPKPKLSLQCLVTDHPNIAVKRIRLASRMVSAFCCCCASCKGAYIIAFISGIFILTNFVLKAVGISDIGWNWELLFLFVDLLAVACLVGGLWTERPALLQPFVVLSIITISFLILLILFFASAVYDSHSYAGEYIEMELGDRNQQAAELLSVQQKNVVQLLSSFVVVALTIAAVIHIWFLILIVQCAQYLRDMRPFKVRLIGFF</sequence>
<dbReference type="PANTHER" id="PTHR34851">
    <property type="entry name" value="PROTEIN CBG05235-RELATED"/>
    <property type="match status" value="1"/>
</dbReference>
<dbReference type="AlphaFoldDB" id="A0A158R5K5"/>
<dbReference type="InterPro" id="IPR056709">
    <property type="entry name" value="DUF7807"/>
</dbReference>
<feature type="transmembrane region" description="Helical" evidence="1">
    <location>
        <begin position="40"/>
        <end position="64"/>
    </location>
</feature>
<dbReference type="WBParaSite" id="SMUV_0000716101-mRNA-1">
    <property type="protein sequence ID" value="SMUV_0000716101-mRNA-1"/>
    <property type="gene ID" value="SMUV_0000716101"/>
</dbReference>
<dbReference type="PANTHER" id="PTHR34851:SF2">
    <property type="entry name" value="PROTEIN CBG16728"/>
    <property type="match status" value="1"/>
</dbReference>
<accession>A0A158R5K5</accession>
<organism evidence="2 3">
    <name type="scientific">Syphacia muris</name>
    <dbReference type="NCBI Taxonomy" id="451379"/>
    <lineage>
        <taxon>Eukaryota</taxon>
        <taxon>Metazoa</taxon>
        <taxon>Ecdysozoa</taxon>
        <taxon>Nematoda</taxon>
        <taxon>Chromadorea</taxon>
        <taxon>Rhabditida</taxon>
        <taxon>Spirurina</taxon>
        <taxon>Oxyuridomorpha</taxon>
        <taxon>Oxyuroidea</taxon>
        <taxon>Oxyuridae</taxon>
        <taxon>Syphacia</taxon>
    </lineage>
</organism>
<feature type="transmembrane region" description="Helical" evidence="1">
    <location>
        <begin position="84"/>
        <end position="103"/>
    </location>
</feature>
<feature type="transmembrane region" description="Helical" evidence="1">
    <location>
        <begin position="112"/>
        <end position="135"/>
    </location>
</feature>
<protein>
    <submittedName>
        <fullName evidence="3">MARVEL domain-containing protein</fullName>
    </submittedName>
</protein>
<evidence type="ECO:0000313" key="3">
    <source>
        <dbReference type="WBParaSite" id="SMUV_0000716101-mRNA-1"/>
    </source>
</evidence>
<name>A0A158R5K5_9BILA</name>
<evidence type="ECO:0000256" key="1">
    <source>
        <dbReference type="SAM" id="Phobius"/>
    </source>
</evidence>
<keyword evidence="1" id="KW-1133">Transmembrane helix</keyword>
<keyword evidence="1" id="KW-0472">Membrane</keyword>
<feature type="transmembrane region" description="Helical" evidence="1">
    <location>
        <begin position="170"/>
        <end position="194"/>
    </location>
</feature>
<evidence type="ECO:0000313" key="2">
    <source>
        <dbReference type="Proteomes" id="UP000046393"/>
    </source>
</evidence>
<reference evidence="3" key="1">
    <citation type="submission" date="2016-04" db="UniProtKB">
        <authorList>
            <consortium name="WormBaseParasite"/>
        </authorList>
    </citation>
    <scope>IDENTIFICATION</scope>
</reference>
<proteinExistence type="predicted"/>
<keyword evidence="1" id="KW-0812">Transmembrane</keyword>
<keyword evidence="2" id="KW-1185">Reference proteome</keyword>
<dbReference type="Pfam" id="PF25093">
    <property type="entry name" value="DUF7807"/>
    <property type="match status" value="1"/>
</dbReference>